<accession>A0A161S6S8</accession>
<name>A0A161S6S8_9FLAO</name>
<dbReference type="EMBL" id="LQNU01000055">
    <property type="protein sequence ID" value="KZE80744.1"/>
    <property type="molecule type" value="Genomic_DNA"/>
</dbReference>
<dbReference type="OrthoDB" id="1454096at2"/>
<evidence type="ECO:0008006" key="3">
    <source>
        <dbReference type="Google" id="ProtNLM"/>
    </source>
</evidence>
<dbReference type="RefSeq" id="WP_038987522.1">
    <property type="nucleotide sequence ID" value="NZ_JACAJO010000006.1"/>
</dbReference>
<reference evidence="1 2" key="1">
    <citation type="submission" date="2016-01" db="EMBL/GenBank/DDBJ databases">
        <title>Whole genome sequencing of Myroides marinus L41.</title>
        <authorList>
            <person name="Hong K.W."/>
        </authorList>
    </citation>
    <scope>NUCLEOTIDE SEQUENCE [LARGE SCALE GENOMIC DNA]</scope>
    <source>
        <strain evidence="1 2">L41</strain>
    </source>
</reference>
<protein>
    <recommendedName>
        <fullName evidence="3">Tetratricopeptide repeat-containing protein</fullName>
    </recommendedName>
</protein>
<dbReference type="AlphaFoldDB" id="A0A161S6S8"/>
<organism evidence="1 2">
    <name type="scientific">Myroides marinus</name>
    <dbReference type="NCBI Taxonomy" id="703342"/>
    <lineage>
        <taxon>Bacteria</taxon>
        <taxon>Pseudomonadati</taxon>
        <taxon>Bacteroidota</taxon>
        <taxon>Flavobacteriia</taxon>
        <taxon>Flavobacteriales</taxon>
        <taxon>Flavobacteriaceae</taxon>
        <taxon>Myroides</taxon>
    </lineage>
</organism>
<dbReference type="Proteomes" id="UP000076630">
    <property type="component" value="Unassembled WGS sequence"/>
</dbReference>
<keyword evidence="2" id="KW-1185">Reference proteome</keyword>
<evidence type="ECO:0000313" key="1">
    <source>
        <dbReference type="EMBL" id="KZE80744.1"/>
    </source>
</evidence>
<comment type="caution">
    <text evidence="1">The sequence shown here is derived from an EMBL/GenBank/DDBJ whole genome shotgun (WGS) entry which is preliminary data.</text>
</comment>
<sequence length="120" mass="14005">MSIECIRHIENSCEIKQRLALEQESQNNYTVAINYYLEALGRIELLCSSYNAYIELGPSLYIQYIETSLKLAKLYKKEDHFDKYHAVILKIKSFIINLKSTLNNNKTILNQLNSITEKIN</sequence>
<proteinExistence type="predicted"/>
<evidence type="ECO:0000313" key="2">
    <source>
        <dbReference type="Proteomes" id="UP000076630"/>
    </source>
</evidence>
<gene>
    <name evidence="1" type="ORF">AV926_10035</name>
</gene>